<evidence type="ECO:0000313" key="2">
    <source>
        <dbReference type="Proteomes" id="UP001164776"/>
    </source>
</evidence>
<reference evidence="1 2" key="1">
    <citation type="submission" date="2022-10" db="EMBL/GenBank/DDBJ databases">
        <title>WGS assembly of Paspalum vaginatum 540-79.</title>
        <authorList>
            <person name="Sun G."/>
            <person name="Wase N."/>
            <person name="Shu S."/>
            <person name="Jenkins J."/>
            <person name="Zhou B."/>
            <person name="Torres-Rodriguez J."/>
            <person name="Chen C."/>
            <person name="Sandor L."/>
            <person name="Plott C."/>
            <person name="Yoshinga Y."/>
            <person name="Daum C."/>
            <person name="Qi P."/>
            <person name="Barry K."/>
            <person name="Lipzen A."/>
            <person name="Berry L."/>
            <person name="Pedersen C."/>
            <person name="Gottilla T."/>
            <person name="Foltz A."/>
            <person name="Yu H."/>
            <person name="O'Malley R."/>
            <person name="Zhang C."/>
            <person name="Devos K."/>
            <person name="Sigmon B."/>
            <person name="Yu B."/>
            <person name="Obata T."/>
            <person name="Schmutz J."/>
            <person name="Schnable J."/>
        </authorList>
    </citation>
    <scope>NUCLEOTIDE SEQUENCE [LARGE SCALE GENOMIC DNA]</scope>
    <source>
        <strain evidence="2">cv. 540-79</strain>
    </source>
</reference>
<dbReference type="SUPFAM" id="SSF52047">
    <property type="entry name" value="RNI-like"/>
    <property type="match status" value="1"/>
</dbReference>
<comment type="caution">
    <text evidence="1">The sequence shown here is derived from an EMBL/GenBank/DDBJ whole genome shotgun (WGS) entry which is preliminary data.</text>
</comment>
<dbReference type="Gene3D" id="3.80.10.10">
    <property type="entry name" value="Ribonuclease Inhibitor"/>
    <property type="match status" value="1"/>
</dbReference>
<dbReference type="PANTHER" id="PTHR34709:SF28">
    <property type="entry name" value="OS08G0272601 PROTEIN"/>
    <property type="match status" value="1"/>
</dbReference>
<dbReference type="Proteomes" id="UP001164776">
    <property type="component" value="Unassembled WGS sequence"/>
</dbReference>
<gene>
    <name evidence="1" type="ORF">BS78_K091300</name>
</gene>
<keyword evidence="2" id="KW-1185">Reference proteome</keyword>
<sequence>MRLALNYELRLSADMKFTSLTDLSLERIKIPPGDLHLLARLVSTESCPRLQKLRMVHVCLQVFHHEEMWLQETTDVLPDAVEDDANVRSLELRTPGLQALHILSCNPEVMLCVSVPRLEELALPFEIGYTRCVKVDGDLTHVRSLKICLWSYYPRVVLSRAKAVNDASKRHIKLCTSVTCLDVTLCGRKISKDDQQVEILKSMIPHLPCVTSLTVNVSPPVGRRDFGASVATLLTRFRNLRCLSKHLPFYLMGLKQDECHHPDHWISNEISMSHLQEVEFTGLTGTDCELWLMKAMLTSAKKLHKVDISFHPDFCQNKGKIDAFEHMLHGEGMWTSHRDTLKLIVFR</sequence>
<evidence type="ECO:0008006" key="3">
    <source>
        <dbReference type="Google" id="ProtNLM"/>
    </source>
</evidence>
<protein>
    <recommendedName>
        <fullName evidence="3">FBD domain-containing protein</fullName>
    </recommendedName>
</protein>
<name>A0A9W8CE10_9POAL</name>
<organism evidence="1 2">
    <name type="scientific">Paspalum vaginatum</name>
    <name type="common">seashore paspalum</name>
    <dbReference type="NCBI Taxonomy" id="158149"/>
    <lineage>
        <taxon>Eukaryota</taxon>
        <taxon>Viridiplantae</taxon>
        <taxon>Streptophyta</taxon>
        <taxon>Embryophyta</taxon>
        <taxon>Tracheophyta</taxon>
        <taxon>Spermatophyta</taxon>
        <taxon>Magnoliopsida</taxon>
        <taxon>Liliopsida</taxon>
        <taxon>Poales</taxon>
        <taxon>Poaceae</taxon>
        <taxon>PACMAD clade</taxon>
        <taxon>Panicoideae</taxon>
        <taxon>Andropogonodae</taxon>
        <taxon>Paspaleae</taxon>
        <taxon>Paspalinae</taxon>
        <taxon>Paspalum</taxon>
    </lineage>
</organism>
<dbReference type="AlphaFoldDB" id="A0A9W8CE10"/>
<dbReference type="InterPro" id="IPR055312">
    <property type="entry name" value="FBL15-like"/>
</dbReference>
<dbReference type="InterPro" id="IPR032675">
    <property type="entry name" value="LRR_dom_sf"/>
</dbReference>
<dbReference type="EMBL" id="MU630165">
    <property type="protein sequence ID" value="KAJ1254307.1"/>
    <property type="molecule type" value="Genomic_DNA"/>
</dbReference>
<dbReference type="PANTHER" id="PTHR34709">
    <property type="entry name" value="OS10G0396666 PROTEIN"/>
    <property type="match status" value="1"/>
</dbReference>
<dbReference type="OrthoDB" id="690257at2759"/>
<accession>A0A9W8CE10</accession>
<proteinExistence type="predicted"/>
<evidence type="ECO:0000313" key="1">
    <source>
        <dbReference type="EMBL" id="KAJ1254307.1"/>
    </source>
</evidence>